<dbReference type="SMART" id="SM00409">
    <property type="entry name" value="IG"/>
    <property type="match status" value="3"/>
</dbReference>
<proteinExistence type="predicted"/>
<reference evidence="13" key="1">
    <citation type="submission" date="2025-08" db="UniProtKB">
        <authorList>
            <consortium name="RefSeq"/>
        </authorList>
    </citation>
    <scope>IDENTIFICATION</scope>
    <source>
        <strain evidence="13">Nigerian</strain>
        <tissue evidence="13">Liver and blood</tissue>
    </source>
</reference>
<evidence type="ECO:0000256" key="9">
    <source>
        <dbReference type="SAM" id="SignalP"/>
    </source>
</evidence>
<feature type="region of interest" description="Disordered" evidence="7">
    <location>
        <begin position="41"/>
        <end position="68"/>
    </location>
</feature>
<keyword evidence="6" id="KW-0393">Immunoglobulin domain</keyword>
<dbReference type="InterPro" id="IPR003598">
    <property type="entry name" value="Ig_sub2"/>
</dbReference>
<protein>
    <submittedName>
        <fullName evidence="13">Roundabout homolog 4 isoform X1</fullName>
    </submittedName>
</protein>
<feature type="domain" description="Ig-like" evidence="10">
    <location>
        <begin position="172"/>
        <end position="259"/>
    </location>
</feature>
<dbReference type="SMART" id="SM00060">
    <property type="entry name" value="FN3"/>
    <property type="match status" value="2"/>
</dbReference>
<dbReference type="CDD" id="cd00063">
    <property type="entry name" value="FN3"/>
    <property type="match status" value="2"/>
</dbReference>
<dbReference type="PROSITE" id="PS50853">
    <property type="entry name" value="FN3"/>
    <property type="match status" value="2"/>
</dbReference>
<keyword evidence="12" id="KW-1185">Reference proteome</keyword>
<dbReference type="InterPro" id="IPR013098">
    <property type="entry name" value="Ig_I-set"/>
</dbReference>
<feature type="transmembrane region" description="Helical" evidence="8">
    <location>
        <begin position="590"/>
        <end position="611"/>
    </location>
</feature>
<feature type="compositionally biased region" description="Basic residues" evidence="7">
    <location>
        <begin position="42"/>
        <end position="62"/>
    </location>
</feature>
<dbReference type="InterPro" id="IPR013783">
    <property type="entry name" value="Ig-like_fold"/>
</dbReference>
<dbReference type="CTD" id="54538"/>
<dbReference type="Pfam" id="PF00041">
    <property type="entry name" value="fn3"/>
    <property type="match status" value="1"/>
</dbReference>
<dbReference type="GO" id="GO:0016020">
    <property type="term" value="C:membrane"/>
    <property type="evidence" value="ECO:0007669"/>
    <property type="project" value="UniProtKB-SubCell"/>
</dbReference>
<dbReference type="Proteomes" id="UP000008143">
    <property type="component" value="Chromosome 7"/>
</dbReference>
<dbReference type="GO" id="GO:0098609">
    <property type="term" value="P:cell-cell adhesion"/>
    <property type="evidence" value="ECO:0000318"/>
    <property type="project" value="GO_Central"/>
</dbReference>
<dbReference type="Pfam" id="PF13927">
    <property type="entry name" value="Ig_3"/>
    <property type="match status" value="1"/>
</dbReference>
<name>A0A8J0QTV3_XENTR</name>
<keyword evidence="2" id="KW-0677">Repeat</keyword>
<dbReference type="InterPro" id="IPR003961">
    <property type="entry name" value="FN3_dom"/>
</dbReference>
<keyword evidence="5" id="KW-0325">Glycoprotein</keyword>
<evidence type="ECO:0000256" key="3">
    <source>
        <dbReference type="ARBA" id="ARBA00023136"/>
    </source>
</evidence>
<evidence type="ECO:0000256" key="1">
    <source>
        <dbReference type="ARBA" id="ARBA00004370"/>
    </source>
</evidence>
<dbReference type="SUPFAM" id="SSF48726">
    <property type="entry name" value="Immunoglobulin"/>
    <property type="match status" value="3"/>
</dbReference>
<dbReference type="Gene3D" id="2.60.40.10">
    <property type="entry name" value="Immunoglobulins"/>
    <property type="match status" value="5"/>
</dbReference>
<feature type="region of interest" description="Disordered" evidence="7">
    <location>
        <begin position="873"/>
        <end position="926"/>
    </location>
</feature>
<dbReference type="InterPro" id="IPR036179">
    <property type="entry name" value="Ig-like_dom_sf"/>
</dbReference>
<dbReference type="FunFam" id="2.60.40.10:FF:000004">
    <property type="entry name" value="DCC isoform 1"/>
    <property type="match status" value="1"/>
</dbReference>
<dbReference type="RefSeq" id="XP_002937566.3">
    <property type="nucleotide sequence ID" value="XM_002937520.4"/>
</dbReference>
<dbReference type="SUPFAM" id="SSF49265">
    <property type="entry name" value="Fibronectin type III"/>
    <property type="match status" value="1"/>
</dbReference>
<keyword evidence="4" id="KW-1015">Disulfide bond</keyword>
<evidence type="ECO:0000313" key="12">
    <source>
        <dbReference type="Proteomes" id="UP000008143"/>
    </source>
</evidence>
<keyword evidence="3 8" id="KW-0472">Membrane</keyword>
<dbReference type="PROSITE" id="PS50835">
    <property type="entry name" value="IG_LIKE"/>
    <property type="match status" value="3"/>
</dbReference>
<evidence type="ECO:0000313" key="13">
    <source>
        <dbReference type="RefSeq" id="XP_002937566.3"/>
    </source>
</evidence>
<dbReference type="SMART" id="SM00408">
    <property type="entry name" value="IGc2"/>
    <property type="match status" value="3"/>
</dbReference>
<dbReference type="Xenbase" id="XB-GENE-955396">
    <property type="gene designation" value="robo4"/>
</dbReference>
<dbReference type="GeneID" id="100493397"/>
<organism evidence="12 13">
    <name type="scientific">Xenopus tropicalis</name>
    <name type="common">Western clawed frog</name>
    <name type="synonym">Silurana tropicalis</name>
    <dbReference type="NCBI Taxonomy" id="8364"/>
    <lineage>
        <taxon>Eukaryota</taxon>
        <taxon>Metazoa</taxon>
        <taxon>Chordata</taxon>
        <taxon>Craniata</taxon>
        <taxon>Vertebrata</taxon>
        <taxon>Euteleostomi</taxon>
        <taxon>Amphibia</taxon>
        <taxon>Batrachia</taxon>
        <taxon>Anura</taxon>
        <taxon>Pipoidea</taxon>
        <taxon>Pipidae</taxon>
        <taxon>Xenopodinae</taxon>
        <taxon>Xenopus</taxon>
        <taxon>Silurana</taxon>
    </lineage>
</organism>
<sequence>MNFAYFLPIFVLFPLGWCSQVSSCQCHQPVINKEHGLEATRRQTRHVQHHRSTRRHRIRGSKTRSEDFPPRIIEHPSDLFVKKDKPATLYCRAEGNPQPTIEWYRNGEHVETSTDDKTQRSYVQLPEGPLFFFSLNQRKGKSDEGIYTCVARNHLGTAFSRNASLYVAALRDDFRLNPSDAVVAVGKQLEIECLPPKGHPEPNVTWKKDGIPINHNNSRYTISAGKLFIGKALKTDSGLYSCLASNQVGERESRAAKIVVLEKPMFTYKPSDVTAKFGSTVQFGCGAQGDPKPTFHWSKENGDLPQGRYEITNENTLRIRSVTLYDSGKYICTAGNQLETVSAKALLTVQDPLDTGQIEKERQIYRELMGVRVHLDNITALPSASVYVHWQVLTESPFTEGYSVFYRTLSSTESEWTEWTKSRINEYSTVIPSLWRGQKYEFKIRPFAGKNYGPDSNIKHLRIPEEVPNIAPQNINVTAVEGGNGTIVVSWEPPPKNIHSSNIKGYKVWCFENETHPKADWIVDEETKSLEIPMLASGIKYQVQVAAINDAGIGMPSIPKYIMIDSPEVKEVKDENIYFELILQVVRHPAFIGTVGTVAWILLMVAAVYVCQRHSKRYSTKQHSILGNSLYRFASEDTIIKHRMDISDSPWLSHTWKSASCSRNYSSTISMNSQLLWSETKDTADFHKSTMSFERKSEGSRSQIIPLVPDSNSLYGTMYVDLPGKDMTTFQRLPSDKSQGMGRHFKTPDPLGLLHHRPLPSYLNDFSGSNDMNGGTRSKLPWQPNINNNPDISFKDSWSKNCKKELQHANSAPLSPYCQAPKQGDSVPSIQHLNIKKVGKGDYAKVMKTFSSPKILHYTTSLQVMDLLPYTPSLPPPPVPPPDENPIHNDKDKISGCSVSSYSVRNQEKQGHKINSKKKSPPDTLNIKPASECFPINDDGDNVLTPEDVAQYLELSDQGQNTRHKSEYDASLPRPFSPSQTYGYICSPIPSEADVVDEDDDLDLEDIGSLKSYRKYCETPTSSISEYESSMAGSLVNGWGSVSEDNYTSARCSMVSSSDGSFLMDANFAKALAVAVDSFCFGGSQTETAGRDTFYADLSPSVSPLDGILNQHSGENTDVTKKKSRVNHLPVLDWNIDWMDEMEAKYSRKNDMKHHFPFDKKMDPFK</sequence>
<dbReference type="InterPro" id="IPR036116">
    <property type="entry name" value="FN3_sf"/>
</dbReference>
<evidence type="ECO:0000256" key="6">
    <source>
        <dbReference type="ARBA" id="ARBA00023319"/>
    </source>
</evidence>
<dbReference type="PANTHER" id="PTHR44170:SF11">
    <property type="entry name" value="ROUNDABOUT HOMOLOG 4"/>
    <property type="match status" value="1"/>
</dbReference>
<dbReference type="InterPro" id="IPR007110">
    <property type="entry name" value="Ig-like_dom"/>
</dbReference>
<comment type="subcellular location">
    <subcellularLocation>
        <location evidence="1">Membrane</location>
    </subcellularLocation>
</comment>
<dbReference type="PANTHER" id="PTHR44170">
    <property type="entry name" value="PROTEIN SIDEKICK"/>
    <property type="match status" value="1"/>
</dbReference>
<feature type="domain" description="Ig-like" evidence="10">
    <location>
        <begin position="264"/>
        <end position="348"/>
    </location>
</feature>
<feature type="compositionally biased region" description="Pro residues" evidence="7">
    <location>
        <begin position="873"/>
        <end position="884"/>
    </location>
</feature>
<dbReference type="FunFam" id="2.60.40.10:FF:000840">
    <property type="entry name" value="Roundabout guidance receptor 4"/>
    <property type="match status" value="1"/>
</dbReference>
<dbReference type="AGR" id="Xenbase:XB-GENE-955396"/>
<evidence type="ECO:0000256" key="8">
    <source>
        <dbReference type="SAM" id="Phobius"/>
    </source>
</evidence>
<accession>A0A8J0QTV3</accession>
<evidence type="ECO:0000256" key="4">
    <source>
        <dbReference type="ARBA" id="ARBA00023157"/>
    </source>
</evidence>
<evidence type="ECO:0000313" key="14">
    <source>
        <dbReference type="Xenbase" id="XB-GENE-955396"/>
    </source>
</evidence>
<dbReference type="FunFam" id="2.60.40.10:FF:000065">
    <property type="entry name" value="roundabout homolog 1 isoform X3"/>
    <property type="match status" value="1"/>
</dbReference>
<dbReference type="OMA" id="ESWEKNC"/>
<feature type="domain" description="Fibronectin type-III" evidence="11">
    <location>
        <begin position="471"/>
        <end position="567"/>
    </location>
</feature>
<dbReference type="KEGG" id="xtr:100493397"/>
<evidence type="ECO:0000256" key="7">
    <source>
        <dbReference type="SAM" id="MobiDB-lite"/>
    </source>
</evidence>
<feature type="signal peptide" evidence="9">
    <location>
        <begin position="1"/>
        <end position="18"/>
    </location>
</feature>
<keyword evidence="8" id="KW-1133">Transmembrane helix</keyword>
<dbReference type="FunFam" id="2.60.40.10:FF:002530">
    <property type="entry name" value="CBN-SAX-3 protein"/>
    <property type="match status" value="1"/>
</dbReference>
<evidence type="ECO:0000256" key="5">
    <source>
        <dbReference type="ARBA" id="ARBA00023180"/>
    </source>
</evidence>
<feature type="domain" description="Ig-like" evidence="10">
    <location>
        <begin position="70"/>
        <end position="166"/>
    </location>
</feature>
<keyword evidence="9" id="KW-0732">Signal</keyword>
<feature type="compositionally biased region" description="Basic and acidic residues" evidence="7">
    <location>
        <begin position="885"/>
        <end position="894"/>
    </location>
</feature>
<dbReference type="InterPro" id="IPR003599">
    <property type="entry name" value="Ig_sub"/>
</dbReference>
<keyword evidence="8" id="KW-0812">Transmembrane</keyword>
<evidence type="ECO:0000259" key="10">
    <source>
        <dbReference type="PROSITE" id="PS50835"/>
    </source>
</evidence>
<feature type="chain" id="PRO_5035164681" evidence="9">
    <location>
        <begin position="19"/>
        <end position="1166"/>
    </location>
</feature>
<feature type="domain" description="Fibronectin type-III" evidence="11">
    <location>
        <begin position="371"/>
        <end position="466"/>
    </location>
</feature>
<dbReference type="Pfam" id="PF07679">
    <property type="entry name" value="I-set"/>
    <property type="match status" value="2"/>
</dbReference>
<gene>
    <name evidence="13 14" type="primary">robo4</name>
</gene>
<dbReference type="AlphaFoldDB" id="A0A8J0QTV3"/>
<dbReference type="OrthoDB" id="428111at2759"/>
<evidence type="ECO:0000259" key="11">
    <source>
        <dbReference type="PROSITE" id="PS50853"/>
    </source>
</evidence>
<evidence type="ECO:0000256" key="2">
    <source>
        <dbReference type="ARBA" id="ARBA00022737"/>
    </source>
</evidence>